<dbReference type="Proteomes" id="UP000569914">
    <property type="component" value="Unassembled WGS sequence"/>
</dbReference>
<sequence length="225" mass="25428">MTSIFQKAIGADFDRLHPQLRRRFSVGLDSGEACIGRGVMERVWHGRGFVRPFLALGATRHILVPQAGAGVPFRIDNFPYLDRYGRETVTFARTFSFPGNRERHWDATMIHSPARGCIVDYLGTHQHLASDMHLSAEPDGSLLIRSGEHRFREGPVDLRVPGLIGGDAEVRESYDDATGRFRVRVRVVNRWFGPLFGYHGTFDAEFVRVTEAPGRLRPVREEARA</sequence>
<proteinExistence type="predicted"/>
<evidence type="ECO:0000313" key="2">
    <source>
        <dbReference type="EMBL" id="NYE74784.1"/>
    </source>
</evidence>
<comment type="caution">
    <text evidence="2">The sequence shown here is derived from an EMBL/GenBank/DDBJ whole genome shotgun (WGS) entry which is preliminary data.</text>
</comment>
<dbReference type="AlphaFoldDB" id="A0A7Y9IDH1"/>
<evidence type="ECO:0000259" key="1">
    <source>
        <dbReference type="Pfam" id="PF13761"/>
    </source>
</evidence>
<name>A0A7Y9IDH1_9ACTN</name>
<dbReference type="EMBL" id="JACCBU010000001">
    <property type="protein sequence ID" value="NYE74784.1"/>
    <property type="molecule type" value="Genomic_DNA"/>
</dbReference>
<protein>
    <recommendedName>
        <fullName evidence="1">DUF4166 domain-containing protein</fullName>
    </recommendedName>
</protein>
<dbReference type="RefSeq" id="WP_179757337.1">
    <property type="nucleotide sequence ID" value="NZ_JACCBU010000001.1"/>
</dbReference>
<accession>A0A7Y9IDH1</accession>
<feature type="domain" description="DUF4166" evidence="1">
    <location>
        <begin position="16"/>
        <end position="202"/>
    </location>
</feature>
<keyword evidence="3" id="KW-1185">Reference proteome</keyword>
<gene>
    <name evidence="2" type="ORF">BKA15_006113</name>
</gene>
<dbReference type="Pfam" id="PF13761">
    <property type="entry name" value="DUF4166"/>
    <property type="match status" value="1"/>
</dbReference>
<evidence type="ECO:0000313" key="3">
    <source>
        <dbReference type="Proteomes" id="UP000569914"/>
    </source>
</evidence>
<dbReference type="InterPro" id="IPR025311">
    <property type="entry name" value="DUF4166"/>
</dbReference>
<organism evidence="2 3">
    <name type="scientific">Microlunatus parietis</name>
    <dbReference type="NCBI Taxonomy" id="682979"/>
    <lineage>
        <taxon>Bacteria</taxon>
        <taxon>Bacillati</taxon>
        <taxon>Actinomycetota</taxon>
        <taxon>Actinomycetes</taxon>
        <taxon>Propionibacteriales</taxon>
        <taxon>Propionibacteriaceae</taxon>
        <taxon>Microlunatus</taxon>
    </lineage>
</organism>
<reference evidence="2 3" key="1">
    <citation type="submission" date="2020-07" db="EMBL/GenBank/DDBJ databases">
        <title>Sequencing the genomes of 1000 actinobacteria strains.</title>
        <authorList>
            <person name="Klenk H.-P."/>
        </authorList>
    </citation>
    <scope>NUCLEOTIDE SEQUENCE [LARGE SCALE GENOMIC DNA]</scope>
    <source>
        <strain evidence="2 3">DSM 22083</strain>
    </source>
</reference>